<protein>
    <submittedName>
        <fullName evidence="7">Lysylphosphatidylglycerol synthase domain-containing protein</fullName>
    </submittedName>
</protein>
<feature type="transmembrane region" description="Helical" evidence="6">
    <location>
        <begin position="267"/>
        <end position="293"/>
    </location>
</feature>
<keyword evidence="4 6" id="KW-1133">Transmembrane helix</keyword>
<evidence type="ECO:0000313" key="7">
    <source>
        <dbReference type="EMBL" id="MFB9104118.1"/>
    </source>
</evidence>
<dbReference type="Proteomes" id="UP001589590">
    <property type="component" value="Unassembled WGS sequence"/>
</dbReference>
<comment type="subcellular location">
    <subcellularLocation>
        <location evidence="1">Cell membrane</location>
        <topology evidence="1">Multi-pass membrane protein</topology>
    </subcellularLocation>
</comment>
<name>A0ABV5GWU3_9FLAO</name>
<accession>A0ABV5GWU3</accession>
<evidence type="ECO:0000256" key="2">
    <source>
        <dbReference type="ARBA" id="ARBA00022475"/>
    </source>
</evidence>
<proteinExistence type="predicted"/>
<keyword evidence="3 6" id="KW-0812">Transmembrane</keyword>
<evidence type="ECO:0000256" key="3">
    <source>
        <dbReference type="ARBA" id="ARBA00022692"/>
    </source>
</evidence>
<evidence type="ECO:0000256" key="5">
    <source>
        <dbReference type="ARBA" id="ARBA00023136"/>
    </source>
</evidence>
<reference evidence="7 8" key="1">
    <citation type="submission" date="2024-09" db="EMBL/GenBank/DDBJ databases">
        <authorList>
            <person name="Sun Q."/>
            <person name="Mori K."/>
        </authorList>
    </citation>
    <scope>NUCLEOTIDE SEQUENCE [LARGE SCALE GENOMIC DNA]</scope>
    <source>
        <strain evidence="7 8">CECT 8300</strain>
    </source>
</reference>
<feature type="transmembrane region" description="Helical" evidence="6">
    <location>
        <begin position="149"/>
        <end position="171"/>
    </location>
</feature>
<feature type="transmembrane region" description="Helical" evidence="6">
    <location>
        <begin position="192"/>
        <end position="214"/>
    </location>
</feature>
<keyword evidence="2" id="KW-1003">Cell membrane</keyword>
<evidence type="ECO:0000256" key="6">
    <source>
        <dbReference type="SAM" id="Phobius"/>
    </source>
</evidence>
<dbReference type="Pfam" id="PF03706">
    <property type="entry name" value="LPG_synthase_TM"/>
    <property type="match status" value="1"/>
</dbReference>
<evidence type="ECO:0000256" key="1">
    <source>
        <dbReference type="ARBA" id="ARBA00004651"/>
    </source>
</evidence>
<gene>
    <name evidence="7" type="ORF">ACFFU1_04335</name>
</gene>
<feature type="transmembrane region" description="Helical" evidence="6">
    <location>
        <begin position="34"/>
        <end position="54"/>
    </location>
</feature>
<dbReference type="RefSeq" id="WP_377878575.1">
    <property type="nucleotide sequence ID" value="NZ_JBHMFA010000003.1"/>
</dbReference>
<keyword evidence="8" id="KW-1185">Reference proteome</keyword>
<evidence type="ECO:0000313" key="8">
    <source>
        <dbReference type="Proteomes" id="UP001589590"/>
    </source>
</evidence>
<feature type="transmembrane region" description="Helical" evidence="6">
    <location>
        <begin position="234"/>
        <end position="260"/>
    </location>
</feature>
<keyword evidence="5 6" id="KW-0472">Membrane</keyword>
<feature type="transmembrane region" description="Helical" evidence="6">
    <location>
        <begin position="110"/>
        <end position="137"/>
    </location>
</feature>
<dbReference type="EMBL" id="JBHMFA010000003">
    <property type="protein sequence ID" value="MFB9104118.1"/>
    <property type="molecule type" value="Genomic_DNA"/>
</dbReference>
<comment type="caution">
    <text evidence="7">The sequence shown here is derived from an EMBL/GenBank/DDBJ whole genome shotgun (WGS) entry which is preliminary data.</text>
</comment>
<organism evidence="7 8">
    <name type="scientific">Algibacter miyuki</name>
    <dbReference type="NCBI Taxonomy" id="1306933"/>
    <lineage>
        <taxon>Bacteria</taxon>
        <taxon>Pseudomonadati</taxon>
        <taxon>Bacteroidota</taxon>
        <taxon>Flavobacteriia</taxon>
        <taxon>Flavobacteriales</taxon>
        <taxon>Flavobacteriaceae</taxon>
        <taxon>Algibacter</taxon>
    </lineage>
</organism>
<sequence>MSIVLGAFYFIYLKLAHNNQLSFSSFIAFLNKNALFSLKSIVFLLILTCFNWFFEILKWQNLISTLKTISFNQALKQTLGSLTASIITPNRIGEYGAKAMYFTPNLRKRVMLVNLIGNLQQMSITSIFGVIGLFFFINKYQLETHYFRLLIILVVGLIATGLFIFGLEKYNIKGFSIQKLKTFVQHFPKHQLFIGFTLSLARYLIFSFQFYYLFQIFHIELNYFNSMLGITSMYLLTSIIPSIFILDVVVKGSVAVYLFAFLGVNQLVILSIITIMWIFNFVLPSLIGSYFVLQFKIPKTET</sequence>
<dbReference type="InterPro" id="IPR022791">
    <property type="entry name" value="L-PG_synthase/AglD"/>
</dbReference>
<evidence type="ECO:0000256" key="4">
    <source>
        <dbReference type="ARBA" id="ARBA00022989"/>
    </source>
</evidence>